<gene>
    <name evidence="1" type="ORF">PPENT_87.1.T0940113</name>
</gene>
<name>A0A8S1WLX6_9CILI</name>
<keyword evidence="2" id="KW-1185">Reference proteome</keyword>
<dbReference type="EMBL" id="CAJJDO010000094">
    <property type="protein sequence ID" value="CAD8189611.1"/>
    <property type="molecule type" value="Genomic_DNA"/>
</dbReference>
<proteinExistence type="predicted"/>
<evidence type="ECO:0000313" key="1">
    <source>
        <dbReference type="EMBL" id="CAD8189611.1"/>
    </source>
</evidence>
<organism evidence="1 2">
    <name type="scientific">Paramecium pentaurelia</name>
    <dbReference type="NCBI Taxonomy" id="43138"/>
    <lineage>
        <taxon>Eukaryota</taxon>
        <taxon>Sar</taxon>
        <taxon>Alveolata</taxon>
        <taxon>Ciliophora</taxon>
        <taxon>Intramacronucleata</taxon>
        <taxon>Oligohymenophorea</taxon>
        <taxon>Peniculida</taxon>
        <taxon>Parameciidae</taxon>
        <taxon>Paramecium</taxon>
    </lineage>
</organism>
<dbReference type="OrthoDB" id="307263at2759"/>
<reference evidence="1" key="1">
    <citation type="submission" date="2021-01" db="EMBL/GenBank/DDBJ databases">
        <authorList>
            <consortium name="Genoscope - CEA"/>
            <person name="William W."/>
        </authorList>
    </citation>
    <scope>NUCLEOTIDE SEQUENCE</scope>
</reference>
<protein>
    <submittedName>
        <fullName evidence="1">Uncharacterized protein</fullName>
    </submittedName>
</protein>
<accession>A0A8S1WLX6</accession>
<sequence length="335" mass="38642">MMSQLKCQQHDHEESQILGVCINEKCKNPRPYCIGCKVEFHKGHENDLKQYGQLQSWIDQCLKSYQNLINFQGFILQLSNLLNETMNLLNSQKDQDIDSMGISKLENFIKKLMGLQSIEKEVNFQINNLTNEINTFKSLIKTALNSLSIIDNENLEEKSLKKEQIQIQNIKPLKQDLLVFSEKYRAIQNIQIQNNGKQASGVGYVLCDYLIPKNEETILKFKFVSGFSIALGLCHLEKPIESNYQDKLKSIGHGLYLIQSNSMSYSHLDASINNKSYKKIKIFLESIISLKIQTKQQLLTWIINNEEIFTMKIDTTKDLYPIIDICGVVEIVEDY</sequence>
<comment type="caution">
    <text evidence="1">The sequence shown here is derived from an EMBL/GenBank/DDBJ whole genome shotgun (WGS) entry which is preliminary data.</text>
</comment>
<evidence type="ECO:0000313" key="2">
    <source>
        <dbReference type="Proteomes" id="UP000689195"/>
    </source>
</evidence>
<dbReference type="Proteomes" id="UP000689195">
    <property type="component" value="Unassembled WGS sequence"/>
</dbReference>
<dbReference type="AlphaFoldDB" id="A0A8S1WLX6"/>